<dbReference type="PANTHER" id="PTHR30146:SF95">
    <property type="entry name" value="RIBOSE OPERON REPRESSOR"/>
    <property type="match status" value="1"/>
</dbReference>
<dbReference type="STRING" id="417373.GCA_001570685_01164"/>
<evidence type="ECO:0000259" key="5">
    <source>
        <dbReference type="PROSITE" id="PS50932"/>
    </source>
</evidence>
<comment type="caution">
    <text evidence="7">The sequence shown here is derived from an EMBL/GenBank/DDBJ whole genome shotgun (WGS) entry which is preliminary data.</text>
</comment>
<dbReference type="Proteomes" id="UP000051084">
    <property type="component" value="Unassembled WGS sequence"/>
</dbReference>
<gene>
    <name evidence="7" type="ORF">FC21_GL000160</name>
</gene>
<dbReference type="InterPro" id="IPR046335">
    <property type="entry name" value="LacI/GalR-like_sensor"/>
</dbReference>
<keyword evidence="2" id="KW-0805">Transcription regulation</keyword>
<evidence type="ECO:0000256" key="2">
    <source>
        <dbReference type="ARBA" id="ARBA00023015"/>
    </source>
</evidence>
<dbReference type="PATRIC" id="fig|1423742.4.peg.172"/>
<dbReference type="Pfam" id="PF13377">
    <property type="entry name" value="Peripla_BP_3"/>
    <property type="match status" value="1"/>
</dbReference>
<keyword evidence="4" id="KW-0804">Transcription</keyword>
<proteinExistence type="predicted"/>
<dbReference type="AlphaFoldDB" id="A0A0R1UT36"/>
<reference evidence="7 8" key="1">
    <citation type="journal article" date="2015" name="Genome Announc.">
        <title>Expanding the biotechnology potential of lactobacilli through comparative genomics of 213 strains and associated genera.</title>
        <authorList>
            <person name="Sun Z."/>
            <person name="Harris H.M."/>
            <person name="McCann A."/>
            <person name="Guo C."/>
            <person name="Argimon S."/>
            <person name="Zhang W."/>
            <person name="Yang X."/>
            <person name="Jeffery I.B."/>
            <person name="Cooney J.C."/>
            <person name="Kagawa T.F."/>
            <person name="Liu W."/>
            <person name="Song Y."/>
            <person name="Salvetti E."/>
            <person name="Wrobel A."/>
            <person name="Rasinkangas P."/>
            <person name="Parkhill J."/>
            <person name="Rea M.C."/>
            <person name="O'Sullivan O."/>
            <person name="Ritari J."/>
            <person name="Douillard F.P."/>
            <person name="Paul Ross R."/>
            <person name="Yang R."/>
            <person name="Briner A.E."/>
            <person name="Felis G.E."/>
            <person name="de Vos W.M."/>
            <person name="Barrangou R."/>
            <person name="Klaenhammer T.R."/>
            <person name="Caufield P.W."/>
            <person name="Cui Y."/>
            <person name="Zhang H."/>
            <person name="O'Toole P.W."/>
        </authorList>
    </citation>
    <scope>NUCLEOTIDE SEQUENCE [LARGE SCALE GENOMIC DNA]</scope>
    <source>
        <strain evidence="7 8">DSM 18793</strain>
    </source>
</reference>
<keyword evidence="8" id="KW-1185">Reference proteome</keyword>
<name>A0A0R1UT36_9LACO</name>
<dbReference type="InterPro" id="IPR028082">
    <property type="entry name" value="Peripla_BP_I"/>
</dbReference>
<evidence type="ECO:0000256" key="3">
    <source>
        <dbReference type="ARBA" id="ARBA00023125"/>
    </source>
</evidence>
<dbReference type="InterPro" id="IPR001387">
    <property type="entry name" value="Cro/C1-type_HTH"/>
</dbReference>
<dbReference type="CDD" id="cd06291">
    <property type="entry name" value="PBP1_Qymf-like"/>
    <property type="match status" value="1"/>
</dbReference>
<feature type="domain" description="HTH cro/C1-type" evidence="6">
    <location>
        <begin position="7"/>
        <end position="49"/>
    </location>
</feature>
<dbReference type="CDD" id="cd01392">
    <property type="entry name" value="HTH_LacI"/>
    <property type="match status" value="1"/>
</dbReference>
<dbReference type="GO" id="GO:0003700">
    <property type="term" value="F:DNA-binding transcription factor activity"/>
    <property type="evidence" value="ECO:0007669"/>
    <property type="project" value="TreeGrafter"/>
</dbReference>
<dbReference type="Gene3D" id="1.10.260.40">
    <property type="entry name" value="lambda repressor-like DNA-binding domains"/>
    <property type="match status" value="1"/>
</dbReference>
<dbReference type="PROSITE" id="PS50943">
    <property type="entry name" value="HTH_CROC1"/>
    <property type="match status" value="1"/>
</dbReference>
<protein>
    <submittedName>
        <fullName evidence="7">LacI family transcriptional regulator</fullName>
    </submittedName>
</protein>
<dbReference type="InterPro" id="IPR010982">
    <property type="entry name" value="Lambda_DNA-bd_dom_sf"/>
</dbReference>
<dbReference type="Pfam" id="PF00356">
    <property type="entry name" value="LacI"/>
    <property type="match status" value="1"/>
</dbReference>
<dbReference type="SUPFAM" id="SSF47413">
    <property type="entry name" value="lambda repressor-like DNA-binding domains"/>
    <property type="match status" value="1"/>
</dbReference>
<dbReference type="SMART" id="SM00354">
    <property type="entry name" value="HTH_LACI"/>
    <property type="match status" value="1"/>
</dbReference>
<keyword evidence="3" id="KW-0238">DNA-binding</keyword>
<dbReference type="InterPro" id="IPR000843">
    <property type="entry name" value="HTH_LacI"/>
</dbReference>
<dbReference type="PANTHER" id="PTHR30146">
    <property type="entry name" value="LACI-RELATED TRANSCRIPTIONAL REPRESSOR"/>
    <property type="match status" value="1"/>
</dbReference>
<evidence type="ECO:0000256" key="1">
    <source>
        <dbReference type="ARBA" id="ARBA00022491"/>
    </source>
</evidence>
<dbReference type="SUPFAM" id="SSF53822">
    <property type="entry name" value="Periplasmic binding protein-like I"/>
    <property type="match status" value="1"/>
</dbReference>
<dbReference type="PRINTS" id="PR00036">
    <property type="entry name" value="HTHLACI"/>
</dbReference>
<sequence length="327" mass="36172">MGQRPKLEDVAKEAGVSKTTVSRVLNRRGALSQATIDKVHQAMQKLNYRPNVVARQLYRQKTNQVGLVFPTVNDPFFAELESHLAHHLYALGYTVIMGNSQNNPDKEREYLHMLMDGQIDGLIVGAHNEGLSEYEQLKMPVVAVERAVAEHIPTVVSDNYHGGVIATQRLLEQGCRHIIHTNYPPTDASPNQLRRAGYTDVMQEAGLNPVVYEINFDLPVEDKLAVINQLFDDHPEVDGVVADNDTNASLVITVAKERGRTIGNDLKVIGFDGSDMAKLFRPELTTVAQPIHELAINAVQMLDQQINGDMNVESVKLPVALRIGTTG</sequence>
<evidence type="ECO:0000256" key="4">
    <source>
        <dbReference type="ARBA" id="ARBA00023163"/>
    </source>
</evidence>
<dbReference type="OrthoDB" id="9796186at2"/>
<dbReference type="EMBL" id="AZGC01000008">
    <property type="protein sequence ID" value="KRL96361.1"/>
    <property type="molecule type" value="Genomic_DNA"/>
</dbReference>
<dbReference type="PROSITE" id="PS00356">
    <property type="entry name" value="HTH_LACI_1"/>
    <property type="match status" value="1"/>
</dbReference>
<dbReference type="PROSITE" id="PS50932">
    <property type="entry name" value="HTH_LACI_2"/>
    <property type="match status" value="1"/>
</dbReference>
<dbReference type="GO" id="GO:0000976">
    <property type="term" value="F:transcription cis-regulatory region binding"/>
    <property type="evidence" value="ECO:0007669"/>
    <property type="project" value="TreeGrafter"/>
</dbReference>
<evidence type="ECO:0000259" key="6">
    <source>
        <dbReference type="PROSITE" id="PS50943"/>
    </source>
</evidence>
<feature type="domain" description="HTH lacI-type" evidence="5">
    <location>
        <begin position="5"/>
        <end position="59"/>
    </location>
</feature>
<evidence type="ECO:0000313" key="7">
    <source>
        <dbReference type="EMBL" id="KRL96361.1"/>
    </source>
</evidence>
<accession>A0A0R1UT36</accession>
<organism evidence="7 8">
    <name type="scientific">Limosilactobacillus equigenerosi DSM 18793 = JCM 14505</name>
    <dbReference type="NCBI Taxonomy" id="1423742"/>
    <lineage>
        <taxon>Bacteria</taxon>
        <taxon>Bacillati</taxon>
        <taxon>Bacillota</taxon>
        <taxon>Bacilli</taxon>
        <taxon>Lactobacillales</taxon>
        <taxon>Lactobacillaceae</taxon>
        <taxon>Limosilactobacillus</taxon>
    </lineage>
</organism>
<keyword evidence="1" id="KW-0678">Repressor</keyword>
<evidence type="ECO:0000313" key="8">
    <source>
        <dbReference type="Proteomes" id="UP000051084"/>
    </source>
</evidence>
<dbReference type="RefSeq" id="WP_054653424.1">
    <property type="nucleotide sequence ID" value="NZ_AZGC01000008.1"/>
</dbReference>
<dbReference type="Gene3D" id="3.40.50.2300">
    <property type="match status" value="2"/>
</dbReference>